<name>F0NX87_WEEVC</name>
<accession>F0NX87</accession>
<dbReference type="Proteomes" id="UP000008641">
    <property type="component" value="Chromosome"/>
</dbReference>
<organism evidence="1 2">
    <name type="scientific">Weeksella virosa (strain ATCC 43766 / DSM 16922 / JCM 21250 / CCUG 30538 / CDC 9751 / IAM 14551 / NBRC 16016 / NCTC 11634 / CL345/78)</name>
    <dbReference type="NCBI Taxonomy" id="865938"/>
    <lineage>
        <taxon>Bacteria</taxon>
        <taxon>Pseudomonadati</taxon>
        <taxon>Bacteroidota</taxon>
        <taxon>Flavobacteriia</taxon>
        <taxon>Flavobacteriales</taxon>
        <taxon>Weeksellaceae</taxon>
        <taxon>Weeksella</taxon>
    </lineage>
</organism>
<keyword evidence="2" id="KW-1185">Reference proteome</keyword>
<protein>
    <submittedName>
        <fullName evidence="1">Uncharacterized protein</fullName>
    </submittedName>
</protein>
<reference evidence="2" key="2">
    <citation type="journal article" date="2011" name="Stand. Genomic Sci.">
        <title>Complete genome sequence of Weeksella virosa type strain (9751T).</title>
        <authorList>
            <person name="Lang E."/>
            <person name="Teshima H."/>
            <person name="Lucas S."/>
            <person name="Lapidus A."/>
            <person name="Hammon N."/>
            <person name="Deshpande S."/>
            <person name="Nolan M."/>
            <person name="Cheng J."/>
            <person name="Pitluck S."/>
            <person name="Liolios K."/>
            <person name="Pagani I."/>
            <person name="Mikhailova N."/>
            <person name="Ivanova N."/>
            <person name="Mavromatis K."/>
            <person name="Pati A."/>
            <person name="Tapia R."/>
            <person name="Han C."/>
            <person name="Goodwin L."/>
            <person name="Chen A."/>
            <person name="Palaniappan K."/>
            <person name="Land M."/>
            <person name="Hauser L."/>
            <person name="Chang Y."/>
            <person name="Jeffries C."/>
            <person name="Brambilla E."/>
            <person name="Kopitz M."/>
            <person name="Rohde M."/>
            <person name="Goker M."/>
            <person name="Tindall B."/>
            <person name="Detter J."/>
            <person name="Woyke T."/>
            <person name="Bristow J."/>
            <person name="Eisen J."/>
            <person name="Markowitz V."/>
            <person name="Hugenholtz P."/>
            <person name="Klenk H."/>
            <person name="Kyrpides N."/>
        </authorList>
    </citation>
    <scope>NUCLEOTIDE SEQUENCE [LARGE SCALE GENOMIC DNA]</scope>
    <source>
        <strain evidence="2">ATCC 43766 / DSM 16922 / JCM 21250 / NBRC 16016 / NCTC 11634 / CL345/78</strain>
    </source>
</reference>
<dbReference type="AlphaFoldDB" id="F0NX87"/>
<dbReference type="EMBL" id="CP002455">
    <property type="protein sequence ID" value="ADX66861.1"/>
    <property type="molecule type" value="Genomic_DNA"/>
</dbReference>
<dbReference type="STRING" id="865938.Weevi_0135"/>
<dbReference type="RefSeq" id="WP_013597253.1">
    <property type="nucleotide sequence ID" value="NC_015144.1"/>
</dbReference>
<sequence length="89" mass="10709">MKQFNEDEVLLALNYDTNVEQVLTFTERCQLHKYRASLYKSKLYPLPDDLHHKILHLLIALYNRGYERMHYSYHENDNGELILLINSKL</sequence>
<evidence type="ECO:0000313" key="1">
    <source>
        <dbReference type="EMBL" id="ADX66861.1"/>
    </source>
</evidence>
<reference evidence="1 2" key="1">
    <citation type="journal article" date="2011" name="Stand. Genomic Sci.">
        <title>Complete genome sequence of Weeksella virosa type strain (9751).</title>
        <authorList>
            <person name="Lang E."/>
            <person name="Teshima H."/>
            <person name="Lucas S."/>
            <person name="Lapidus A."/>
            <person name="Hammon N."/>
            <person name="Deshpande S."/>
            <person name="Nolan M."/>
            <person name="Cheng J.F."/>
            <person name="Pitluck S."/>
            <person name="Liolios K."/>
            <person name="Pagani I."/>
            <person name="Mikhailova N."/>
            <person name="Ivanova N."/>
            <person name="Mavromatis K."/>
            <person name="Pati A."/>
            <person name="Tapia R."/>
            <person name="Han C."/>
            <person name="Goodwin L."/>
            <person name="Chen A."/>
            <person name="Palaniappan K."/>
            <person name="Land M."/>
            <person name="Hauser L."/>
            <person name="Chang Y.J."/>
            <person name="Jeffries C.D."/>
            <person name="Brambilla E.M."/>
            <person name="Kopitz M."/>
            <person name="Rohde M."/>
            <person name="Goker M."/>
            <person name="Tindall B.J."/>
            <person name="Detter J.C."/>
            <person name="Woyke T."/>
            <person name="Bristow J."/>
            <person name="Eisen J.A."/>
            <person name="Markowitz V."/>
            <person name="Hugenholtz P."/>
            <person name="Klenk H.P."/>
            <person name="Kyrpides N.C."/>
        </authorList>
    </citation>
    <scope>NUCLEOTIDE SEQUENCE [LARGE SCALE GENOMIC DNA]</scope>
    <source>
        <strain evidence="2">ATCC 43766 / DSM 16922 / JCM 21250 / NBRC 16016 / NCTC 11634 / CL345/78</strain>
    </source>
</reference>
<proteinExistence type="predicted"/>
<dbReference type="KEGG" id="wvi:Weevi_0135"/>
<gene>
    <name evidence="1" type="ordered locus">Weevi_0135</name>
</gene>
<dbReference type="HOGENOM" id="CLU_2453855_0_0_10"/>
<evidence type="ECO:0000313" key="2">
    <source>
        <dbReference type="Proteomes" id="UP000008641"/>
    </source>
</evidence>